<dbReference type="AlphaFoldDB" id="A0A0R2S570"/>
<dbReference type="InterPro" id="IPR018641">
    <property type="entry name" value="Trfase_1_rSAM/seldom-assoc"/>
</dbReference>
<dbReference type="EMBL" id="LIBB01000421">
    <property type="protein sequence ID" value="KRO69980.1"/>
    <property type="molecule type" value="Genomic_DNA"/>
</dbReference>
<dbReference type="InterPro" id="IPR029044">
    <property type="entry name" value="Nucleotide-diphossugar_trans"/>
</dbReference>
<sequence length="215" mass="23290">MKYPNAQILIFAKQPIPGEVKTRLIPAIGVTSATDLHCAMTRRVAAMLSAAALAPFRFAVSGDVNDPLFAERDGSLPPTTQIGEDLGERMLNAATRAFEAKQKPSEATVEYVVIVGADCPSLAPNHVQETLESLASGIEVVFVPADDGGYVLVGMSRVFAAMFQDIVWGTSEVLQVSLNKLSKMGVSTRCLSPLWDVDTEEDLLKLAWLEQPLEW</sequence>
<dbReference type="PANTHER" id="PTHR36529">
    <property type="entry name" value="SLL1095 PROTEIN"/>
    <property type="match status" value="1"/>
</dbReference>
<dbReference type="SUPFAM" id="SSF53448">
    <property type="entry name" value="Nucleotide-diphospho-sugar transferases"/>
    <property type="match status" value="1"/>
</dbReference>
<gene>
    <name evidence="1" type="ORF">ABR69_04070</name>
</gene>
<evidence type="ECO:0000313" key="2">
    <source>
        <dbReference type="Proteomes" id="UP000051934"/>
    </source>
</evidence>
<proteinExistence type="predicted"/>
<dbReference type="NCBIfam" id="TIGR04282">
    <property type="entry name" value="glyco_like_cofC"/>
    <property type="match status" value="1"/>
</dbReference>
<dbReference type="Gene3D" id="3.90.550.10">
    <property type="entry name" value="Spore Coat Polysaccharide Biosynthesis Protein SpsA, Chain A"/>
    <property type="match status" value="1"/>
</dbReference>
<organism evidence="1 2">
    <name type="scientific">OM182 bacterium BACL3 MAG-120507-bin80</name>
    <dbReference type="NCBI Taxonomy" id="1655577"/>
    <lineage>
        <taxon>Bacteria</taxon>
        <taxon>Pseudomonadati</taxon>
        <taxon>Pseudomonadota</taxon>
        <taxon>Gammaproteobacteria</taxon>
        <taxon>OMG group</taxon>
        <taxon>OM182 clade</taxon>
    </lineage>
</organism>
<name>A0A0R2S570_9GAMM</name>
<dbReference type="Proteomes" id="UP000051934">
    <property type="component" value="Unassembled WGS sequence"/>
</dbReference>
<evidence type="ECO:0008006" key="3">
    <source>
        <dbReference type="Google" id="ProtNLM"/>
    </source>
</evidence>
<reference evidence="1 2" key="1">
    <citation type="submission" date="2015-10" db="EMBL/GenBank/DDBJ databases">
        <title>Metagenome-Assembled Genomes uncover a global brackish microbiome.</title>
        <authorList>
            <person name="Hugerth L.W."/>
            <person name="Larsson J."/>
            <person name="Alneberg J."/>
            <person name="Lindh M.V."/>
            <person name="Legrand C."/>
            <person name="Pinhassi J."/>
            <person name="Andersson A.F."/>
        </authorList>
    </citation>
    <scope>NUCLEOTIDE SEQUENCE [LARGE SCALE GENOMIC DNA]</scope>
    <source>
        <strain evidence="1">BACL4 MAG-120507-bin80</strain>
    </source>
</reference>
<protein>
    <recommendedName>
        <fullName evidence="3">Flagellar biosynthesis protein FlgB</fullName>
    </recommendedName>
</protein>
<dbReference type="Pfam" id="PF09837">
    <property type="entry name" value="DUF2064"/>
    <property type="match status" value="1"/>
</dbReference>
<dbReference type="PANTHER" id="PTHR36529:SF1">
    <property type="entry name" value="GLYCOSYLTRANSFERASE"/>
    <property type="match status" value="1"/>
</dbReference>
<accession>A0A0R2S570</accession>
<evidence type="ECO:0000313" key="1">
    <source>
        <dbReference type="EMBL" id="KRO69980.1"/>
    </source>
</evidence>
<comment type="caution">
    <text evidence="1">The sequence shown here is derived from an EMBL/GenBank/DDBJ whole genome shotgun (WGS) entry which is preliminary data.</text>
</comment>